<gene>
    <name evidence="1" type="ORF">GTW23_04130</name>
</gene>
<keyword evidence="1" id="KW-0575">Peroxidase</keyword>
<dbReference type="EMBL" id="JAAAML010000001">
    <property type="protein sequence ID" value="MCO6407353.1"/>
    <property type="molecule type" value="Genomic_DNA"/>
</dbReference>
<evidence type="ECO:0000313" key="2">
    <source>
        <dbReference type="Proteomes" id="UP001320715"/>
    </source>
</evidence>
<keyword evidence="2" id="KW-1185">Reference proteome</keyword>
<keyword evidence="1" id="KW-0560">Oxidoreductase</keyword>
<name>A0ABT1CMK5_9HYPH</name>
<dbReference type="InterPro" id="IPR046227">
    <property type="entry name" value="DUF6260"/>
</dbReference>
<comment type="caution">
    <text evidence="1">The sequence shown here is derived from an EMBL/GenBank/DDBJ whole genome shotgun (WGS) entry which is preliminary data.</text>
</comment>
<evidence type="ECO:0000313" key="1">
    <source>
        <dbReference type="EMBL" id="MCO6407353.1"/>
    </source>
</evidence>
<sequence length="332" mass="36226">MLTFTPAQQELLLNNRRAFNTRQAAMAAEMGGELMIGNAATLPRDVWGLWDREAVEIQRSVLAVFNDLSASVATPMPIGKIVHHFQTVSDSGEVNISLDGRSKGRTDQPVIDYHGTPLPIIDSPFSYGWRQVAAAQTEGFQLDAAGRMNAMRKTAEKLESIALDGDAKIVVGTATLYGLRNHPKRATRATGQALLTATGPQWVADVTATLKLLHAKNFRVPATLYVNWDDWFYASNTDYSSQYPNKTIAQRVREIGGIENIVPASGVAASQIIAVVKRRDVVQVLNGMPMATRAQFRANPEDDYNFVTMAASAIEIKYDAEDQCGVAVSTIA</sequence>
<dbReference type="RefSeq" id="WP_252914737.1">
    <property type="nucleotide sequence ID" value="NZ_JAAAML010000001.1"/>
</dbReference>
<protein>
    <submittedName>
        <fullName evidence="1">Encapsulating for peroxidase</fullName>
    </submittedName>
</protein>
<accession>A0ABT1CMK5</accession>
<proteinExistence type="predicted"/>
<dbReference type="Pfam" id="PF19774">
    <property type="entry name" value="DUF6260"/>
    <property type="match status" value="1"/>
</dbReference>
<reference evidence="1 2" key="1">
    <citation type="submission" date="2020-01" db="EMBL/GenBank/DDBJ databases">
        <title>Genomes of bacteria type strains.</title>
        <authorList>
            <person name="Chen J."/>
            <person name="Zhu S."/>
            <person name="Yang J."/>
        </authorList>
    </citation>
    <scope>NUCLEOTIDE SEQUENCE [LARGE SCALE GENOMIC DNA]</scope>
    <source>
        <strain evidence="1 2">DSM 16655</strain>
    </source>
</reference>
<dbReference type="Gene3D" id="3.30.2400.30">
    <property type="match status" value="1"/>
</dbReference>
<dbReference type="GO" id="GO:0004601">
    <property type="term" value="F:peroxidase activity"/>
    <property type="evidence" value="ECO:0007669"/>
    <property type="project" value="UniProtKB-KW"/>
</dbReference>
<dbReference type="Proteomes" id="UP001320715">
    <property type="component" value="Unassembled WGS sequence"/>
</dbReference>
<organism evidence="1 2">
    <name type="scientific">Hoeflea alexandrii</name>
    <dbReference type="NCBI Taxonomy" id="288436"/>
    <lineage>
        <taxon>Bacteria</taxon>
        <taxon>Pseudomonadati</taxon>
        <taxon>Pseudomonadota</taxon>
        <taxon>Alphaproteobacteria</taxon>
        <taxon>Hyphomicrobiales</taxon>
        <taxon>Rhizobiaceae</taxon>
        <taxon>Hoeflea</taxon>
    </lineage>
</organism>